<accession>A0ACB6ZBH1</accession>
<evidence type="ECO:0000313" key="1">
    <source>
        <dbReference type="EMBL" id="KAF9646643.1"/>
    </source>
</evidence>
<dbReference type="Proteomes" id="UP000886501">
    <property type="component" value="Unassembled WGS sequence"/>
</dbReference>
<gene>
    <name evidence="1" type="ORF">BDM02DRAFT_3118376</name>
</gene>
<name>A0ACB6ZBH1_THEGA</name>
<keyword evidence="2" id="KW-1185">Reference proteome</keyword>
<reference evidence="1" key="1">
    <citation type="submission" date="2019-10" db="EMBL/GenBank/DDBJ databases">
        <authorList>
            <consortium name="DOE Joint Genome Institute"/>
            <person name="Kuo A."/>
            <person name="Miyauchi S."/>
            <person name="Kiss E."/>
            <person name="Drula E."/>
            <person name="Kohler A."/>
            <person name="Sanchez-Garcia M."/>
            <person name="Andreopoulos B."/>
            <person name="Barry K.W."/>
            <person name="Bonito G."/>
            <person name="Buee M."/>
            <person name="Carver A."/>
            <person name="Chen C."/>
            <person name="Cichocki N."/>
            <person name="Clum A."/>
            <person name="Culley D."/>
            <person name="Crous P.W."/>
            <person name="Fauchery L."/>
            <person name="Girlanda M."/>
            <person name="Hayes R."/>
            <person name="Keri Z."/>
            <person name="Labutti K."/>
            <person name="Lipzen A."/>
            <person name="Lombard V."/>
            <person name="Magnuson J."/>
            <person name="Maillard F."/>
            <person name="Morin E."/>
            <person name="Murat C."/>
            <person name="Nolan M."/>
            <person name="Ohm R."/>
            <person name="Pangilinan J."/>
            <person name="Pereira M."/>
            <person name="Perotto S."/>
            <person name="Peter M."/>
            <person name="Riley R."/>
            <person name="Sitrit Y."/>
            <person name="Stielow B."/>
            <person name="Szollosi G."/>
            <person name="Zifcakova L."/>
            <person name="Stursova M."/>
            <person name="Spatafora J.W."/>
            <person name="Tedersoo L."/>
            <person name="Vaario L.-M."/>
            <person name="Yamada A."/>
            <person name="Yan M."/>
            <person name="Wang P."/>
            <person name="Xu J."/>
            <person name="Bruns T."/>
            <person name="Baldrian P."/>
            <person name="Vilgalys R."/>
            <person name="Henrissat B."/>
            <person name="Grigoriev I.V."/>
            <person name="Hibbett D."/>
            <person name="Nagy L.G."/>
            <person name="Martin F.M."/>
        </authorList>
    </citation>
    <scope>NUCLEOTIDE SEQUENCE</scope>
    <source>
        <strain evidence="1">P2</strain>
    </source>
</reference>
<protein>
    <submittedName>
        <fullName evidence="1">Uncharacterized protein</fullName>
    </submittedName>
</protein>
<comment type="caution">
    <text evidence="1">The sequence shown here is derived from an EMBL/GenBank/DDBJ whole genome shotgun (WGS) entry which is preliminary data.</text>
</comment>
<dbReference type="EMBL" id="MU118053">
    <property type="protein sequence ID" value="KAF9646643.1"/>
    <property type="molecule type" value="Genomic_DNA"/>
</dbReference>
<reference evidence="1" key="2">
    <citation type="journal article" date="2020" name="Nat. Commun.">
        <title>Large-scale genome sequencing of mycorrhizal fungi provides insights into the early evolution of symbiotic traits.</title>
        <authorList>
            <person name="Miyauchi S."/>
            <person name="Kiss E."/>
            <person name="Kuo A."/>
            <person name="Drula E."/>
            <person name="Kohler A."/>
            <person name="Sanchez-Garcia M."/>
            <person name="Morin E."/>
            <person name="Andreopoulos B."/>
            <person name="Barry K.W."/>
            <person name="Bonito G."/>
            <person name="Buee M."/>
            <person name="Carver A."/>
            <person name="Chen C."/>
            <person name="Cichocki N."/>
            <person name="Clum A."/>
            <person name="Culley D."/>
            <person name="Crous P.W."/>
            <person name="Fauchery L."/>
            <person name="Girlanda M."/>
            <person name="Hayes R.D."/>
            <person name="Keri Z."/>
            <person name="LaButti K."/>
            <person name="Lipzen A."/>
            <person name="Lombard V."/>
            <person name="Magnuson J."/>
            <person name="Maillard F."/>
            <person name="Murat C."/>
            <person name="Nolan M."/>
            <person name="Ohm R.A."/>
            <person name="Pangilinan J."/>
            <person name="Pereira M.F."/>
            <person name="Perotto S."/>
            <person name="Peter M."/>
            <person name="Pfister S."/>
            <person name="Riley R."/>
            <person name="Sitrit Y."/>
            <person name="Stielow J.B."/>
            <person name="Szollosi G."/>
            <person name="Zifcakova L."/>
            <person name="Stursova M."/>
            <person name="Spatafora J.W."/>
            <person name="Tedersoo L."/>
            <person name="Vaario L.M."/>
            <person name="Yamada A."/>
            <person name="Yan M."/>
            <person name="Wang P."/>
            <person name="Xu J."/>
            <person name="Bruns T."/>
            <person name="Baldrian P."/>
            <person name="Vilgalys R."/>
            <person name="Dunand C."/>
            <person name="Henrissat B."/>
            <person name="Grigoriev I.V."/>
            <person name="Hibbett D."/>
            <person name="Nagy L.G."/>
            <person name="Martin F.M."/>
        </authorList>
    </citation>
    <scope>NUCLEOTIDE SEQUENCE</scope>
    <source>
        <strain evidence="1">P2</strain>
    </source>
</reference>
<evidence type="ECO:0000313" key="2">
    <source>
        <dbReference type="Proteomes" id="UP000886501"/>
    </source>
</evidence>
<feature type="non-terminal residue" evidence="1">
    <location>
        <position position="86"/>
    </location>
</feature>
<sequence length="86" mass="9529">MATKRTEGAPGNRPVAKTSRQVPAGKTERPVAKSPYGYNQWLRLALASSVRFTASGRTTLSYGKWPEKQIYSASDYCQKIFSDNAK</sequence>
<organism evidence="1 2">
    <name type="scientific">Thelephora ganbajun</name>
    <name type="common">Ganba fungus</name>
    <dbReference type="NCBI Taxonomy" id="370292"/>
    <lineage>
        <taxon>Eukaryota</taxon>
        <taxon>Fungi</taxon>
        <taxon>Dikarya</taxon>
        <taxon>Basidiomycota</taxon>
        <taxon>Agaricomycotina</taxon>
        <taxon>Agaricomycetes</taxon>
        <taxon>Thelephorales</taxon>
        <taxon>Thelephoraceae</taxon>
        <taxon>Thelephora</taxon>
    </lineage>
</organism>
<proteinExistence type="predicted"/>